<dbReference type="GeneID" id="14925827"/>
<dbReference type="RefSeq" id="XP_004356699.1">
    <property type="nucleotide sequence ID" value="XM_004356646.1"/>
</dbReference>
<feature type="compositionally biased region" description="Acidic residues" evidence="1">
    <location>
        <begin position="338"/>
        <end position="358"/>
    </location>
</feature>
<name>L8HGW0_ACACF</name>
<dbReference type="Proteomes" id="UP000011083">
    <property type="component" value="Unassembled WGS sequence"/>
</dbReference>
<accession>L8HGW0</accession>
<evidence type="ECO:0000256" key="1">
    <source>
        <dbReference type="SAM" id="MobiDB-lite"/>
    </source>
</evidence>
<organism evidence="3 4">
    <name type="scientific">Acanthamoeba castellanii (strain ATCC 30010 / Neff)</name>
    <dbReference type="NCBI Taxonomy" id="1257118"/>
    <lineage>
        <taxon>Eukaryota</taxon>
        <taxon>Amoebozoa</taxon>
        <taxon>Discosea</taxon>
        <taxon>Longamoebia</taxon>
        <taxon>Centramoebida</taxon>
        <taxon>Acanthamoebidae</taxon>
        <taxon>Acanthamoeba</taxon>
    </lineage>
</organism>
<dbReference type="KEGG" id="acan:ACA1_174600"/>
<feature type="compositionally biased region" description="Gly residues" evidence="1">
    <location>
        <begin position="591"/>
        <end position="608"/>
    </location>
</feature>
<evidence type="ECO:0000313" key="4">
    <source>
        <dbReference type="Proteomes" id="UP000011083"/>
    </source>
</evidence>
<feature type="compositionally biased region" description="Basic and acidic residues" evidence="1">
    <location>
        <begin position="551"/>
        <end position="584"/>
    </location>
</feature>
<dbReference type="AlphaFoldDB" id="L8HGW0"/>
<reference evidence="3 4" key="1">
    <citation type="journal article" date="2013" name="Genome Biol.">
        <title>Genome of Acanthamoeba castellanii highlights extensive lateral gene transfer and early evolution of tyrosine kinase signaling.</title>
        <authorList>
            <person name="Clarke M."/>
            <person name="Lohan A.J."/>
            <person name="Liu B."/>
            <person name="Lagkouvardos I."/>
            <person name="Roy S."/>
            <person name="Zafar N."/>
            <person name="Bertelli C."/>
            <person name="Schilde C."/>
            <person name="Kianianmomeni A."/>
            <person name="Burglin T.R."/>
            <person name="Frech C."/>
            <person name="Turcotte B."/>
            <person name="Kopec K.O."/>
            <person name="Synnott J.M."/>
            <person name="Choo C."/>
            <person name="Paponov I."/>
            <person name="Finkler A."/>
            <person name="Soon Heng Tan C."/>
            <person name="Hutchins A.P."/>
            <person name="Weinmeier T."/>
            <person name="Rattei T."/>
            <person name="Chu J.S."/>
            <person name="Gimenez G."/>
            <person name="Irimia M."/>
            <person name="Rigden D.J."/>
            <person name="Fitzpatrick D.A."/>
            <person name="Lorenzo-Morales J."/>
            <person name="Bateman A."/>
            <person name="Chiu C.H."/>
            <person name="Tang P."/>
            <person name="Hegemann P."/>
            <person name="Fromm H."/>
            <person name="Raoult D."/>
            <person name="Greub G."/>
            <person name="Miranda-Saavedra D."/>
            <person name="Chen N."/>
            <person name="Nash P."/>
            <person name="Ginger M.L."/>
            <person name="Horn M."/>
            <person name="Schaap P."/>
            <person name="Caler L."/>
            <person name="Loftus B."/>
        </authorList>
    </citation>
    <scope>NUCLEOTIDE SEQUENCE [LARGE SCALE GENOMIC DNA]</scope>
    <source>
        <strain evidence="3 4">Neff</strain>
    </source>
</reference>
<protein>
    <submittedName>
        <fullName evidence="3">Vault protein inter-alpha-trypsin protein</fullName>
    </submittedName>
</protein>
<gene>
    <name evidence="3" type="ORF">ACA1_174600</name>
</gene>
<dbReference type="OrthoDB" id="30900at2759"/>
<evidence type="ECO:0000313" key="3">
    <source>
        <dbReference type="EMBL" id="ELR24799.1"/>
    </source>
</evidence>
<dbReference type="PANTHER" id="PTHR45737:SF6">
    <property type="entry name" value="VON WILLEBRAND FACTOR A DOMAIN-CONTAINING PROTEIN 5A"/>
    <property type="match status" value="1"/>
</dbReference>
<dbReference type="EMBL" id="KB007811">
    <property type="protein sequence ID" value="ELR24799.1"/>
    <property type="molecule type" value="Genomic_DNA"/>
</dbReference>
<dbReference type="Pfam" id="PF08487">
    <property type="entry name" value="VIT"/>
    <property type="match status" value="1"/>
</dbReference>
<dbReference type="PANTHER" id="PTHR45737">
    <property type="entry name" value="VON WILLEBRAND FACTOR A DOMAIN-CONTAINING PROTEIN 5A"/>
    <property type="match status" value="1"/>
</dbReference>
<sequence>MHRQWNSAPQQQGGGVVAGGQQQQRYQQHRAPPFGAPAGGPKPLGNKCGLFGYNSYSQRRFSIPLKNVAIRAHVVDFFARVEVTQEYVNNDRNPVEVTYTFPIAARSAVCGFSAEVEGRKITGEVKENEEAANLYDDAISSGHGAFTGRSEKPNVFTAVVGNLPPGKQATIRITYVTELGLERSGGRGAAKEAPRLKFSLPSRLAPKYAKKNAQGTSSSSSFYPQRPEFKLTIEVDFALSSRIAGIAASQPVSIALPSDSHAKVTLGSMVNALKHDFTLLLQLEAPAATTGQQLATSYGLLEAPAADSPSGEYAAALVLYPKELFPAATTDKAATAAVDEEETEDEDETAATAEEEEKKDEAEPEKDKKPAAQKKEKPSITELRLDWGDLPAKEQIKNTAIPSSIFFSHGVLFLYSMLPNDAIPEGQEKIKVTLRGKLGDSEVSHDLFLDAKAAPKDSLVHQLYARSAIRALERGVEGKSDDEAKREIIDLSLAYSLSSRHTTFVAIEERQEATEGTMVRRTVPLNGLGYRQPIGGGARGGRGRGGFRGGAPRDSDRSFYGHDQRGGERGERPQYHSRDQRDGGGDSWSRGGAGAGAYGGGGGGGGRRGPAPAAAPPRKRLEITEELTDQLVALKGGDKDYWLLNSALAKLVDKNLTQIIDALVGVPIVDYISNVWATSLVITVLSHSGQANAAQKEKHAEVLKRAEAWLEEETKKYFLDSKDKWLAKAKAFLHL</sequence>
<dbReference type="SMART" id="SM00609">
    <property type="entry name" value="VIT"/>
    <property type="match status" value="1"/>
</dbReference>
<feature type="region of interest" description="Disordered" evidence="1">
    <location>
        <begin position="331"/>
        <end position="380"/>
    </location>
</feature>
<feature type="compositionally biased region" description="Basic and acidic residues" evidence="1">
    <location>
        <begin position="359"/>
        <end position="380"/>
    </location>
</feature>
<keyword evidence="4" id="KW-1185">Reference proteome</keyword>
<feature type="domain" description="VIT" evidence="2">
    <location>
        <begin position="49"/>
        <end position="177"/>
    </location>
</feature>
<dbReference type="InterPro" id="IPR013694">
    <property type="entry name" value="VIT"/>
</dbReference>
<feature type="region of interest" description="Disordered" evidence="1">
    <location>
        <begin position="527"/>
        <end position="619"/>
    </location>
</feature>
<feature type="compositionally biased region" description="Gly residues" evidence="1">
    <location>
        <begin position="534"/>
        <end position="549"/>
    </location>
</feature>
<dbReference type="PROSITE" id="PS51468">
    <property type="entry name" value="VIT"/>
    <property type="match status" value="1"/>
</dbReference>
<evidence type="ECO:0000259" key="2">
    <source>
        <dbReference type="PROSITE" id="PS51468"/>
    </source>
</evidence>
<feature type="region of interest" description="Disordered" evidence="1">
    <location>
        <begin position="1"/>
        <end position="41"/>
    </location>
</feature>
<proteinExistence type="predicted"/>
<dbReference type="VEuPathDB" id="AmoebaDB:ACA1_174600"/>